<name>A0ABQ6PBG5_9SPHN</name>
<organism evidence="2 3">
    <name type="scientific">Novosphingobium pituita</name>
    <dbReference type="NCBI Taxonomy" id="3056842"/>
    <lineage>
        <taxon>Bacteria</taxon>
        <taxon>Pseudomonadati</taxon>
        <taxon>Pseudomonadota</taxon>
        <taxon>Alphaproteobacteria</taxon>
        <taxon>Sphingomonadales</taxon>
        <taxon>Sphingomonadaceae</taxon>
        <taxon>Novosphingobium</taxon>
    </lineage>
</organism>
<dbReference type="Pfam" id="PF09836">
    <property type="entry name" value="DUF2063"/>
    <property type="match status" value="1"/>
</dbReference>
<gene>
    <name evidence="2" type="ORF">NUTIK01_24990</name>
</gene>
<dbReference type="InterPro" id="IPR018640">
    <property type="entry name" value="DUF2063"/>
</dbReference>
<evidence type="ECO:0000313" key="2">
    <source>
        <dbReference type="EMBL" id="GMM61722.1"/>
    </source>
</evidence>
<dbReference type="RefSeq" id="WP_317975377.1">
    <property type="nucleotide sequence ID" value="NZ_BTFW01000001.1"/>
</dbReference>
<dbReference type="EMBL" id="BTFW01000001">
    <property type="protein sequence ID" value="GMM61722.1"/>
    <property type="molecule type" value="Genomic_DNA"/>
</dbReference>
<reference evidence="2 3" key="1">
    <citation type="submission" date="2023-06" db="EMBL/GenBank/DDBJ databases">
        <title>Draft genome sequence of Novosphingobium sp. strain IK01.</title>
        <authorList>
            <person name="Hatamoto M."/>
            <person name="Ikarashi T."/>
            <person name="Yamaguchi T."/>
        </authorList>
    </citation>
    <scope>NUCLEOTIDE SEQUENCE [LARGE SCALE GENOMIC DNA]</scope>
    <source>
        <strain evidence="2 3">IK01</strain>
    </source>
</reference>
<sequence length="253" mass="27448">MGLSAFQDDFRAWLTRSDELAADRLALADRRGLAVYQNTYRAQLMACLEESYPQTMALIGLRFGEAAFHAAAARHIDSVPPSRWTLDAYAQGFPASLRRLFPDAPAIGELADLELALGETFVAPDATALTLADLQSGALDETAIALVPGTVFLPLRTNADTIWSALSAQEPCPAPHVRGSADTPVMIWRQDFVCCFRRLEDDEAALLPSLVTGTPFAQMCEDLVARLGMEDGITRAGALLARWTQAGLLTRQP</sequence>
<accession>A0ABQ6PBG5</accession>
<proteinExistence type="predicted"/>
<evidence type="ECO:0000259" key="1">
    <source>
        <dbReference type="Pfam" id="PF09836"/>
    </source>
</evidence>
<feature type="domain" description="Putative DNA-binding" evidence="1">
    <location>
        <begin position="6"/>
        <end position="95"/>
    </location>
</feature>
<keyword evidence="3" id="KW-1185">Reference proteome</keyword>
<evidence type="ECO:0000313" key="3">
    <source>
        <dbReference type="Proteomes" id="UP001187221"/>
    </source>
</evidence>
<comment type="caution">
    <text evidence="2">The sequence shown here is derived from an EMBL/GenBank/DDBJ whole genome shotgun (WGS) entry which is preliminary data.</text>
</comment>
<dbReference type="Proteomes" id="UP001187221">
    <property type="component" value="Unassembled WGS sequence"/>
</dbReference>
<protein>
    <recommendedName>
        <fullName evidence="1">Putative DNA-binding domain-containing protein</fullName>
    </recommendedName>
</protein>